<feature type="transmembrane region" description="Helical" evidence="1">
    <location>
        <begin position="47"/>
        <end position="69"/>
    </location>
</feature>
<feature type="transmembrane region" description="Helical" evidence="1">
    <location>
        <begin position="211"/>
        <end position="227"/>
    </location>
</feature>
<evidence type="ECO:0000313" key="3">
    <source>
        <dbReference type="EMBL" id="MFD1934062.1"/>
    </source>
</evidence>
<name>A0ABW4SZK1_9ACTN</name>
<evidence type="ECO:0000259" key="2">
    <source>
        <dbReference type="Pfam" id="PF04235"/>
    </source>
</evidence>
<feature type="transmembrane region" description="Helical" evidence="1">
    <location>
        <begin position="9"/>
        <end position="27"/>
    </location>
</feature>
<sequence length="281" mass="31960">MTRIRELDALRGFAVCGIMLVNTWQHAEGPESDWWVETFFQGRFYPIFSLLFGISFVLVLQGATRWVLLRRLLWLLVFGLVQHTWYPGEVLTDYALFGIGVLLPASFLSGGWPILALGVAAIAWGTWMGGGILIIPGLFLIGMALMELRLGRRWLLPGFVASAAVSAVLTWAYPRTEQWWIYVTAALAGAAAYSTLVLYLRPRWLEPMGRMALTNYVSGTVVIALTAPMRWPVLPVVAVTLAAQLLFSWWWLSRFRYGPLEWAWRVLTWWKRVENKPILRS</sequence>
<organism evidence="3 4">
    <name type="scientific">Nonomuraea mangrovi</name>
    <dbReference type="NCBI Taxonomy" id="2316207"/>
    <lineage>
        <taxon>Bacteria</taxon>
        <taxon>Bacillati</taxon>
        <taxon>Actinomycetota</taxon>
        <taxon>Actinomycetes</taxon>
        <taxon>Streptosporangiales</taxon>
        <taxon>Streptosporangiaceae</taxon>
        <taxon>Nonomuraea</taxon>
    </lineage>
</organism>
<dbReference type="InterPro" id="IPR052529">
    <property type="entry name" value="Bact_Transport_Assoc"/>
</dbReference>
<evidence type="ECO:0000256" key="1">
    <source>
        <dbReference type="SAM" id="Phobius"/>
    </source>
</evidence>
<feature type="transmembrane region" description="Helical" evidence="1">
    <location>
        <begin position="179"/>
        <end position="199"/>
    </location>
</feature>
<proteinExistence type="predicted"/>
<evidence type="ECO:0000313" key="4">
    <source>
        <dbReference type="Proteomes" id="UP001597368"/>
    </source>
</evidence>
<dbReference type="PANTHER" id="PTHR30590:SF3">
    <property type="entry name" value="HYPOTHETICAL MEMBRANE SPANNING PROTEIN"/>
    <property type="match status" value="1"/>
</dbReference>
<feature type="transmembrane region" description="Helical" evidence="1">
    <location>
        <begin position="90"/>
        <end position="108"/>
    </location>
</feature>
<keyword evidence="1" id="KW-1133">Transmembrane helix</keyword>
<comment type="caution">
    <text evidence="3">The sequence shown here is derived from an EMBL/GenBank/DDBJ whole genome shotgun (WGS) entry which is preliminary data.</text>
</comment>
<feature type="transmembrane region" description="Helical" evidence="1">
    <location>
        <begin position="154"/>
        <end position="173"/>
    </location>
</feature>
<accession>A0ABW4SZK1</accession>
<protein>
    <submittedName>
        <fullName evidence="3">DUF418 domain-containing protein</fullName>
    </submittedName>
</protein>
<feature type="transmembrane region" description="Helical" evidence="1">
    <location>
        <begin position="114"/>
        <end position="142"/>
    </location>
</feature>
<dbReference type="RefSeq" id="WP_379574107.1">
    <property type="nucleotide sequence ID" value="NZ_JBHUFV010000033.1"/>
</dbReference>
<dbReference type="Proteomes" id="UP001597368">
    <property type="component" value="Unassembled WGS sequence"/>
</dbReference>
<dbReference type="PANTHER" id="PTHR30590">
    <property type="entry name" value="INNER MEMBRANE PROTEIN"/>
    <property type="match status" value="1"/>
</dbReference>
<feature type="domain" description="DUF418" evidence="2">
    <location>
        <begin position="152"/>
        <end position="271"/>
    </location>
</feature>
<feature type="transmembrane region" description="Helical" evidence="1">
    <location>
        <begin position="233"/>
        <end position="252"/>
    </location>
</feature>
<keyword evidence="1" id="KW-0472">Membrane</keyword>
<dbReference type="InterPro" id="IPR007349">
    <property type="entry name" value="DUF418"/>
</dbReference>
<dbReference type="EMBL" id="JBHUFV010000033">
    <property type="protein sequence ID" value="MFD1934062.1"/>
    <property type="molecule type" value="Genomic_DNA"/>
</dbReference>
<keyword evidence="4" id="KW-1185">Reference proteome</keyword>
<keyword evidence="1" id="KW-0812">Transmembrane</keyword>
<gene>
    <name evidence="3" type="ORF">ACFSKW_21590</name>
</gene>
<reference evidence="4" key="1">
    <citation type="journal article" date="2019" name="Int. J. Syst. Evol. Microbiol.">
        <title>The Global Catalogue of Microorganisms (GCM) 10K type strain sequencing project: providing services to taxonomists for standard genome sequencing and annotation.</title>
        <authorList>
            <consortium name="The Broad Institute Genomics Platform"/>
            <consortium name="The Broad Institute Genome Sequencing Center for Infectious Disease"/>
            <person name="Wu L."/>
            <person name="Ma J."/>
        </authorList>
    </citation>
    <scope>NUCLEOTIDE SEQUENCE [LARGE SCALE GENOMIC DNA]</scope>
    <source>
        <strain evidence="4">ICMP 6774ER</strain>
    </source>
</reference>
<dbReference type="Pfam" id="PF04235">
    <property type="entry name" value="DUF418"/>
    <property type="match status" value="1"/>
</dbReference>